<keyword evidence="1" id="KW-0812">Transmembrane</keyword>
<dbReference type="Proteomes" id="UP000442707">
    <property type="component" value="Unassembled WGS sequence"/>
</dbReference>
<reference evidence="2 3" key="1">
    <citation type="submission" date="2019-09" db="EMBL/GenBank/DDBJ databases">
        <title>Screening of Novel Bioactive Compounds from Soil-Associated.</title>
        <authorList>
            <person name="Zhao S."/>
        </authorList>
    </citation>
    <scope>NUCLEOTIDE SEQUENCE [LARGE SCALE GENOMIC DNA]</scope>
    <source>
        <strain evidence="2 3">HIT-DPA4</strain>
    </source>
</reference>
<feature type="transmembrane region" description="Helical" evidence="1">
    <location>
        <begin position="52"/>
        <end position="73"/>
    </location>
</feature>
<dbReference type="EMBL" id="VZRB01000016">
    <property type="protein sequence ID" value="KAB1144184.1"/>
    <property type="molecule type" value="Genomic_DNA"/>
</dbReference>
<proteinExistence type="predicted"/>
<keyword evidence="3" id="KW-1185">Reference proteome</keyword>
<feature type="transmembrane region" description="Helical" evidence="1">
    <location>
        <begin position="89"/>
        <end position="106"/>
    </location>
</feature>
<comment type="caution">
    <text evidence="2">The sequence shown here is derived from an EMBL/GenBank/DDBJ whole genome shotgun (WGS) entry which is preliminary data.</text>
</comment>
<protein>
    <recommendedName>
        <fullName evidence="4">Integral membrane protein</fullName>
    </recommendedName>
</protein>
<keyword evidence="1" id="KW-0472">Membrane</keyword>
<accession>A0A6H9UYH6</accession>
<sequence length="139" mass="15723">MTDQGRAVGADESSRRTRRIAYGVGAVKWIFVLALLRLFAAPMSKDLLGEEILPMPTWEWSLCALTPGILMYASRRPEDWQRLRGERTILKWALGFYLVYALVFAISQGEWVLWIAVLAGIGGFAGIKYLNHQEVTHAR</sequence>
<evidence type="ECO:0000313" key="3">
    <source>
        <dbReference type="Proteomes" id="UP000442707"/>
    </source>
</evidence>
<evidence type="ECO:0000256" key="1">
    <source>
        <dbReference type="SAM" id="Phobius"/>
    </source>
</evidence>
<evidence type="ECO:0000313" key="2">
    <source>
        <dbReference type="EMBL" id="KAB1144184.1"/>
    </source>
</evidence>
<dbReference type="AlphaFoldDB" id="A0A6H9UYH6"/>
<feature type="transmembrane region" description="Helical" evidence="1">
    <location>
        <begin position="112"/>
        <end position="130"/>
    </location>
</feature>
<organism evidence="2 3">
    <name type="scientific">Streptomyces luteolifulvus</name>
    <dbReference type="NCBI Taxonomy" id="2615112"/>
    <lineage>
        <taxon>Bacteria</taxon>
        <taxon>Bacillati</taxon>
        <taxon>Actinomycetota</taxon>
        <taxon>Actinomycetes</taxon>
        <taxon>Kitasatosporales</taxon>
        <taxon>Streptomycetaceae</taxon>
        <taxon>Streptomyces</taxon>
    </lineage>
</organism>
<name>A0A6H9UYH6_9ACTN</name>
<dbReference type="RefSeq" id="WP_150950952.1">
    <property type="nucleotide sequence ID" value="NZ_VZRB01000016.1"/>
</dbReference>
<evidence type="ECO:0008006" key="4">
    <source>
        <dbReference type="Google" id="ProtNLM"/>
    </source>
</evidence>
<gene>
    <name evidence="2" type="ORF">F7R91_22780</name>
</gene>
<keyword evidence="1" id="KW-1133">Transmembrane helix</keyword>
<feature type="transmembrane region" description="Helical" evidence="1">
    <location>
        <begin position="20"/>
        <end position="40"/>
    </location>
</feature>